<name>A0A506PPU8_9FLAO</name>
<evidence type="ECO:0000259" key="1">
    <source>
        <dbReference type="PROSITE" id="PS50042"/>
    </source>
</evidence>
<dbReference type="Proteomes" id="UP000317332">
    <property type="component" value="Unassembled WGS sequence"/>
</dbReference>
<dbReference type="CDD" id="cd00038">
    <property type="entry name" value="CAP_ED"/>
    <property type="match status" value="1"/>
</dbReference>
<dbReference type="InterPro" id="IPR014710">
    <property type="entry name" value="RmlC-like_jellyroll"/>
</dbReference>
<evidence type="ECO:0000313" key="2">
    <source>
        <dbReference type="EMBL" id="TPV35599.1"/>
    </source>
</evidence>
<dbReference type="RefSeq" id="WP_140988609.1">
    <property type="nucleotide sequence ID" value="NZ_VHIQ01000001.1"/>
</dbReference>
<accession>A0A506PPU8</accession>
<dbReference type="SUPFAM" id="SSF51206">
    <property type="entry name" value="cAMP-binding domain-like"/>
    <property type="match status" value="1"/>
</dbReference>
<comment type="caution">
    <text evidence="2">The sequence shown here is derived from an EMBL/GenBank/DDBJ whole genome shotgun (WGS) entry which is preliminary data.</text>
</comment>
<dbReference type="Pfam" id="PF00027">
    <property type="entry name" value="cNMP_binding"/>
    <property type="match status" value="1"/>
</dbReference>
<protein>
    <submittedName>
        <fullName evidence="2">Cyclic nucleotide-binding domain-containing protein</fullName>
    </submittedName>
</protein>
<proteinExistence type="predicted"/>
<dbReference type="InterPro" id="IPR018490">
    <property type="entry name" value="cNMP-bd_dom_sf"/>
</dbReference>
<dbReference type="AlphaFoldDB" id="A0A506PPU8"/>
<keyword evidence="3" id="KW-1185">Reference proteome</keyword>
<dbReference type="EMBL" id="VHIQ01000001">
    <property type="protein sequence ID" value="TPV35599.1"/>
    <property type="molecule type" value="Genomic_DNA"/>
</dbReference>
<dbReference type="OrthoDB" id="758145at2"/>
<gene>
    <name evidence="2" type="ORF">FJ651_01430</name>
</gene>
<dbReference type="PROSITE" id="PS50042">
    <property type="entry name" value="CNMP_BINDING_3"/>
    <property type="match status" value="1"/>
</dbReference>
<feature type="domain" description="Cyclic nucleotide-binding" evidence="1">
    <location>
        <begin position="15"/>
        <end position="135"/>
    </location>
</feature>
<organism evidence="2 3">
    <name type="scientific">Paucihalobacter ruber</name>
    <dbReference type="NCBI Taxonomy" id="2567861"/>
    <lineage>
        <taxon>Bacteria</taxon>
        <taxon>Pseudomonadati</taxon>
        <taxon>Bacteroidota</taxon>
        <taxon>Flavobacteriia</taxon>
        <taxon>Flavobacteriales</taxon>
        <taxon>Flavobacteriaceae</taxon>
        <taxon>Paucihalobacter</taxon>
    </lineage>
</organism>
<evidence type="ECO:0000313" key="3">
    <source>
        <dbReference type="Proteomes" id="UP000317332"/>
    </source>
</evidence>
<sequence length="198" mass="23115">MELTQVKIKELVSLYFPNLGDAEIDIFLSICKYGEAKNKEIILKRGRADKYLLLILKGSARAYQTTKEGIEITNHLRSEGYIFGEALVFSEKLQMLDIEAIGELHYLKFDISELERLGFKNEKIMYFYLNNILKEAILTLSHRINTFVALTPAERYKDLIEWNPKYLKTTFDKHIASFLGVTPLTIHRIKKSWQKHIK</sequence>
<reference evidence="2 3" key="1">
    <citation type="submission" date="2019-06" db="EMBL/GenBank/DDBJ databases">
        <title>Flavobacteriaceae Paucihalobacterium erythroidium CWB-1, complete genome.</title>
        <authorList>
            <person name="Wu S."/>
        </authorList>
    </citation>
    <scope>NUCLEOTIDE SEQUENCE [LARGE SCALE GENOMIC DNA]</scope>
    <source>
        <strain evidence="2 3">CWB-1</strain>
    </source>
</reference>
<dbReference type="InterPro" id="IPR000595">
    <property type="entry name" value="cNMP-bd_dom"/>
</dbReference>
<dbReference type="Gene3D" id="2.60.120.10">
    <property type="entry name" value="Jelly Rolls"/>
    <property type="match status" value="1"/>
</dbReference>